<feature type="compositionally biased region" description="Polar residues" evidence="1">
    <location>
        <begin position="152"/>
        <end position="172"/>
    </location>
</feature>
<dbReference type="Pfam" id="PF07004">
    <property type="entry name" value="SHIPPO-rpt"/>
    <property type="match status" value="1"/>
</dbReference>
<feature type="region of interest" description="Disordered" evidence="1">
    <location>
        <begin position="24"/>
        <end position="103"/>
    </location>
</feature>
<keyword evidence="3" id="KW-1185">Reference proteome</keyword>
<evidence type="ECO:0000313" key="2">
    <source>
        <dbReference type="EMBL" id="CDW82872.1"/>
    </source>
</evidence>
<name>A0A078ANI4_STYLE</name>
<proteinExistence type="predicted"/>
<sequence>MDWQDIIIERPKYLFKTGKKASFTRSRKNSLADDSLTPVASHKPRNIGSDYNQKKRGMLPDINQQDGKSKKFLDNYDGMTQSFDGSNEKTKHSKMKLSDLQSNQNHRFIADRNARKKQFSTVLNSPSQSNVRSSNNNKEDDVLLKEGERDQPNLNFSKNHNKNSSLNQHNGFRSSFHSGFNSSIASQSQTLLKSLDKEYDQSLIGPGSYEGAHWSTFEMIAQKKDSKIHKNKPCFTFGTAKKANEKQFLSREQWRQENLLAQSPPVGLYDPDISKVKRNAVPDISISENTKRFDEYSFKKKVENSSPLQSTIGNGKRLGFPNQRHQHDIVPSPDKYNHKTVFELNQNVGYLIDKPREKFLEKVESSKKLGEISTISQRQMEESTRGPGLYPVHKIEKGLLSQSQSLRVFSFDKAERDFKYQKLEDKMFSVGPGQYFEQQTTQQNWSKNGFPPSKGDFPQQPKEFDIRKFEQRMQIERLRNQRSYI</sequence>
<feature type="compositionally biased region" description="Polar residues" evidence="1">
    <location>
        <begin position="121"/>
        <end position="136"/>
    </location>
</feature>
<evidence type="ECO:0000256" key="1">
    <source>
        <dbReference type="SAM" id="MobiDB-lite"/>
    </source>
</evidence>
<accession>A0A078ANI4</accession>
<dbReference type="EMBL" id="CCKQ01011323">
    <property type="protein sequence ID" value="CDW82872.1"/>
    <property type="molecule type" value="Genomic_DNA"/>
</dbReference>
<dbReference type="OrthoDB" id="10684022at2759"/>
<protein>
    <submittedName>
        <fullName evidence="2">Uncharacterized protein</fullName>
    </submittedName>
</protein>
<dbReference type="AlphaFoldDB" id="A0A078ANI4"/>
<feature type="region of interest" description="Disordered" evidence="1">
    <location>
        <begin position="149"/>
        <end position="172"/>
    </location>
</feature>
<dbReference type="Proteomes" id="UP000039865">
    <property type="component" value="Unassembled WGS sequence"/>
</dbReference>
<gene>
    <name evidence="2" type="primary">Contig19092.g20243</name>
    <name evidence="2" type="ORF">STYLEM_11908</name>
</gene>
<feature type="region of interest" description="Disordered" evidence="1">
    <location>
        <begin position="121"/>
        <end position="140"/>
    </location>
</feature>
<dbReference type="InterPro" id="IPR010736">
    <property type="entry name" value="SHIPPO-rpt"/>
</dbReference>
<evidence type="ECO:0000313" key="3">
    <source>
        <dbReference type="Proteomes" id="UP000039865"/>
    </source>
</evidence>
<dbReference type="InParanoid" id="A0A078ANI4"/>
<reference evidence="2 3" key="1">
    <citation type="submission" date="2014-06" db="EMBL/GenBank/DDBJ databases">
        <authorList>
            <person name="Swart Estienne"/>
        </authorList>
    </citation>
    <scope>NUCLEOTIDE SEQUENCE [LARGE SCALE GENOMIC DNA]</scope>
    <source>
        <strain evidence="2 3">130c</strain>
    </source>
</reference>
<organism evidence="2 3">
    <name type="scientific">Stylonychia lemnae</name>
    <name type="common">Ciliate</name>
    <dbReference type="NCBI Taxonomy" id="5949"/>
    <lineage>
        <taxon>Eukaryota</taxon>
        <taxon>Sar</taxon>
        <taxon>Alveolata</taxon>
        <taxon>Ciliophora</taxon>
        <taxon>Intramacronucleata</taxon>
        <taxon>Spirotrichea</taxon>
        <taxon>Stichotrichia</taxon>
        <taxon>Sporadotrichida</taxon>
        <taxon>Oxytrichidae</taxon>
        <taxon>Stylonychinae</taxon>
        <taxon>Stylonychia</taxon>
    </lineage>
</organism>